<dbReference type="PANTHER" id="PTHR31827">
    <property type="entry name" value="EMB|CAB89363.1"/>
    <property type="match status" value="1"/>
</dbReference>
<dbReference type="PANTHER" id="PTHR31827:SF58">
    <property type="entry name" value="WRKY DOMAIN-CONTAINING PROTEIN"/>
    <property type="match status" value="1"/>
</dbReference>
<feature type="domain" description="WRKY19-like zinc finger" evidence="1">
    <location>
        <begin position="411"/>
        <end position="435"/>
    </location>
</feature>
<gene>
    <name evidence="2" type="primary">WRKY19_2</name>
    <name evidence="2" type="ORF">CK203_088334</name>
</gene>
<feature type="domain" description="WRKY19-like zinc finger" evidence="1">
    <location>
        <begin position="386"/>
        <end position="410"/>
    </location>
</feature>
<feature type="domain" description="WRKY19-like zinc finger" evidence="1">
    <location>
        <begin position="311"/>
        <end position="335"/>
    </location>
</feature>
<evidence type="ECO:0000313" key="2">
    <source>
        <dbReference type="EMBL" id="RVW37194.1"/>
    </source>
</evidence>
<comment type="caution">
    <text evidence="2">The sequence shown here is derived from an EMBL/GenBank/DDBJ whole genome shotgun (WGS) entry which is preliminary data.</text>
</comment>
<protein>
    <submittedName>
        <fullName evidence="2">Putative WRKY transcription factor 19</fullName>
    </submittedName>
</protein>
<proteinExistence type="predicted"/>
<accession>A0A438DP47</accession>
<dbReference type="Proteomes" id="UP000288805">
    <property type="component" value="Unassembled WGS sequence"/>
</dbReference>
<feature type="domain" description="WRKY19-like zinc finger" evidence="1">
    <location>
        <begin position="336"/>
        <end position="360"/>
    </location>
</feature>
<feature type="domain" description="WRKY19-like zinc finger" evidence="1">
    <location>
        <begin position="361"/>
        <end position="385"/>
    </location>
</feature>
<evidence type="ECO:0000313" key="3">
    <source>
        <dbReference type="Proteomes" id="UP000288805"/>
    </source>
</evidence>
<dbReference type="Pfam" id="PF24906">
    <property type="entry name" value="Zf_WRKY19"/>
    <property type="match status" value="5"/>
</dbReference>
<dbReference type="EMBL" id="QGNW01001544">
    <property type="protein sequence ID" value="RVW37194.1"/>
    <property type="molecule type" value="Genomic_DNA"/>
</dbReference>
<reference evidence="2 3" key="1">
    <citation type="journal article" date="2018" name="PLoS Genet.">
        <title>Population sequencing reveals clonal diversity and ancestral inbreeding in the grapevine cultivar Chardonnay.</title>
        <authorList>
            <person name="Roach M.J."/>
            <person name="Johnson D.L."/>
            <person name="Bohlmann J."/>
            <person name="van Vuuren H.J."/>
            <person name="Jones S.J."/>
            <person name="Pretorius I.S."/>
            <person name="Schmidt S.A."/>
            <person name="Borneman A.R."/>
        </authorList>
    </citation>
    <scope>NUCLEOTIDE SEQUENCE [LARGE SCALE GENOMIC DNA]</scope>
    <source>
        <strain evidence="3">cv. Chardonnay</strain>
        <tissue evidence="2">Leaf</tissue>
    </source>
</reference>
<sequence length="673" mass="70111">MDNISRHFTDNFTSASSKHPGIFGDPVASYPADTALRLDLPGVPYPYLLNSKGAKRKFDTIDGPRRLQDGSSLVFGLGHSSSSSDSKGSSATACTTISSMKETEDDFLMDLNLDFNLHIGKERTLNPKKNFHSTPKGLEVEKPKLDLVLSLSSGYAESDITSVTPDSGPFQSNVEMPVTPSTVELVDEGSTSLRWKRRHFLPPLHPLQNTDTAAGFIPCAVHTDPTPVTLSLPPTVIVMPESSVSSALETSNGQQQRSTSVKTCQVEGCWRGARGASGRCIAHGGGRRCHRIGCQKGAEGKTVFCKAHGGGRRCQHLGCTKSAEGRTELCIAHGGGKRCSSEGCIRAARGKSGLCIRHGGGKRCRMENCTRSAEGFSGLCISHGGGRRCQYPECTKGAQGSTMFCKAHGGGKRCTAPGCTKGAEGSTPFCKGHGGGKRCTFQGGCTKSVHGGTLFCVAHGGGKRCAIPECTKSARAGRLSVFVMVEGKGANLKGAERVHKAALIFARLMVGEDAALGVQDKRVHGGSTLDPTLQGPKPSMTGKMKNIVTSENVGAEVMTTVGSGGKLLGVNYFGSPGFGHSMQMPTQDNAGPVQISLPEGRVHGGSLMAMLRGGIGGVGAASSSNQAVCCPSVQGKSYTLPLGWMASSGNQSVGGPSGGGKSCPVPHGWITLG</sequence>
<dbReference type="InterPro" id="IPR056866">
    <property type="entry name" value="Znf_WRKY19"/>
</dbReference>
<dbReference type="AlphaFoldDB" id="A0A438DP47"/>
<name>A0A438DP47_VITVI</name>
<organism evidence="2 3">
    <name type="scientific">Vitis vinifera</name>
    <name type="common">Grape</name>
    <dbReference type="NCBI Taxonomy" id="29760"/>
    <lineage>
        <taxon>Eukaryota</taxon>
        <taxon>Viridiplantae</taxon>
        <taxon>Streptophyta</taxon>
        <taxon>Embryophyta</taxon>
        <taxon>Tracheophyta</taxon>
        <taxon>Spermatophyta</taxon>
        <taxon>Magnoliopsida</taxon>
        <taxon>eudicotyledons</taxon>
        <taxon>Gunneridae</taxon>
        <taxon>Pentapetalae</taxon>
        <taxon>rosids</taxon>
        <taxon>Vitales</taxon>
        <taxon>Vitaceae</taxon>
        <taxon>Viteae</taxon>
        <taxon>Vitis</taxon>
    </lineage>
</organism>
<evidence type="ECO:0000259" key="1">
    <source>
        <dbReference type="Pfam" id="PF24906"/>
    </source>
</evidence>